<gene>
    <name evidence="7" type="ORF">G6F50_007004</name>
</gene>
<dbReference type="InterPro" id="IPR002189">
    <property type="entry name" value="CapZ_alpha"/>
</dbReference>
<evidence type="ECO:0000256" key="1">
    <source>
        <dbReference type="ARBA" id="ARBA00010479"/>
    </source>
</evidence>
<dbReference type="Gene3D" id="3.30.1140.60">
    <property type="entry name" value="F-actin capping protein, alpha subunit"/>
    <property type="match status" value="1"/>
</dbReference>
<comment type="caution">
    <text evidence="7">The sequence shown here is derived from an EMBL/GenBank/DDBJ whole genome shotgun (WGS) entry which is preliminary data.</text>
</comment>
<accession>A0A9P6Z1J2</accession>
<evidence type="ECO:0000313" key="8">
    <source>
        <dbReference type="Proteomes" id="UP000740926"/>
    </source>
</evidence>
<dbReference type="InterPro" id="IPR037282">
    <property type="entry name" value="CapZ_alpha/beta"/>
</dbReference>
<evidence type="ECO:0000256" key="6">
    <source>
        <dbReference type="RuleBase" id="RU365077"/>
    </source>
</evidence>
<proteinExistence type="inferred from homology"/>
<evidence type="ECO:0000313" key="7">
    <source>
        <dbReference type="EMBL" id="KAG1568752.1"/>
    </source>
</evidence>
<keyword evidence="4 6" id="KW-0009">Actin-binding</keyword>
<reference evidence="7 8" key="1">
    <citation type="journal article" date="2020" name="Microb. Genom.">
        <title>Genetic diversity of clinical and environmental Mucorales isolates obtained from an investigation of mucormycosis cases among solid organ transplant recipients.</title>
        <authorList>
            <person name="Nguyen M.H."/>
            <person name="Kaul D."/>
            <person name="Muto C."/>
            <person name="Cheng S.J."/>
            <person name="Richter R.A."/>
            <person name="Bruno V.M."/>
            <person name="Liu G."/>
            <person name="Beyhan S."/>
            <person name="Sundermann A.J."/>
            <person name="Mounaud S."/>
            <person name="Pasculle A.W."/>
            <person name="Nierman W.C."/>
            <person name="Driscoll E."/>
            <person name="Cumbie R."/>
            <person name="Clancy C.J."/>
            <person name="Dupont C.L."/>
        </authorList>
    </citation>
    <scope>NUCLEOTIDE SEQUENCE [LARGE SCALE GENOMIC DNA]</scope>
    <source>
        <strain evidence="7 8">GL24</strain>
    </source>
</reference>
<dbReference type="PROSITE" id="PS00748">
    <property type="entry name" value="F_ACTIN_CAPPING_A_1"/>
    <property type="match status" value="1"/>
</dbReference>
<dbReference type="GO" id="GO:0030036">
    <property type="term" value="P:actin cytoskeleton organization"/>
    <property type="evidence" value="ECO:0007669"/>
    <property type="project" value="TreeGrafter"/>
</dbReference>
<dbReference type="GO" id="GO:0051015">
    <property type="term" value="F:actin filament binding"/>
    <property type="evidence" value="ECO:0007669"/>
    <property type="project" value="TreeGrafter"/>
</dbReference>
<dbReference type="FunFam" id="3.90.1150.210:FF:000003">
    <property type="entry name" value="F-actin-capping protein subunit alpha"/>
    <property type="match status" value="1"/>
</dbReference>
<dbReference type="Proteomes" id="UP000740926">
    <property type="component" value="Unassembled WGS sequence"/>
</dbReference>
<evidence type="ECO:0000256" key="5">
    <source>
        <dbReference type="ARBA" id="ARBA00025389"/>
    </source>
</evidence>
<comment type="function">
    <text evidence="5 6">F-actin-capping proteins bind in a Ca(2+)-independent manner to the fast growing ends of actin filaments (barbed end) thereby blocking the exchange of subunits at these ends. Unlike other capping proteins (such as gelsolin and severin), these proteins do not sever actin filaments.</text>
</comment>
<dbReference type="PANTHER" id="PTHR10653">
    <property type="entry name" value="F-ACTIN-CAPPING PROTEIN SUBUNIT ALPHA"/>
    <property type="match status" value="1"/>
</dbReference>
<sequence length="282" mass="32216">MSSISVEDKVKIASSFLLSSPPGEVNDVFNDVRTLVNNDEALQDGIVQTLEQYNTEQHITVCPPEFEYEVQAQVIICKHGKVGEDRYLDPRSKKTFKFDHVRLTASDLEDYTSEIPLDSLREAVQTEALKYVDDHYPNGVCTVHATENNEIAIAIVDNKYNPNNFWNGRWLASWIYDTQSGNLKGAAKVNVHYYEDGNVQLNADKNFEAQVTKVDNEVQLAESLLKQIASFDRGYQNTMNESYNELAENTFKGLRRALPMTRNKMDWNKIMNYKIGNELSQK</sequence>
<protein>
    <recommendedName>
        <fullName evidence="2 6">F-actin-capping protein subunit alpha</fullName>
    </recommendedName>
</protein>
<keyword evidence="3 6" id="KW-0117">Actin capping</keyword>
<organism evidence="7 8">
    <name type="scientific">Rhizopus delemar</name>
    <dbReference type="NCBI Taxonomy" id="936053"/>
    <lineage>
        <taxon>Eukaryota</taxon>
        <taxon>Fungi</taxon>
        <taxon>Fungi incertae sedis</taxon>
        <taxon>Mucoromycota</taxon>
        <taxon>Mucoromycotina</taxon>
        <taxon>Mucoromycetes</taxon>
        <taxon>Mucorales</taxon>
        <taxon>Mucorineae</taxon>
        <taxon>Rhizopodaceae</taxon>
        <taxon>Rhizopus</taxon>
    </lineage>
</organism>
<evidence type="ECO:0000256" key="4">
    <source>
        <dbReference type="ARBA" id="ARBA00023203"/>
    </source>
</evidence>
<comment type="subunit">
    <text evidence="6">Heterodimer of an alpha and a beta subunit.</text>
</comment>
<dbReference type="Gene3D" id="3.90.1150.210">
    <property type="entry name" value="F-actin capping protein, beta subunit"/>
    <property type="match status" value="1"/>
</dbReference>
<dbReference type="PRINTS" id="PR00191">
    <property type="entry name" value="FACTINCAPA"/>
</dbReference>
<evidence type="ECO:0000256" key="3">
    <source>
        <dbReference type="ARBA" id="ARBA00022467"/>
    </source>
</evidence>
<dbReference type="InterPro" id="IPR017865">
    <property type="entry name" value="F-actin_cap_asu_CS"/>
</dbReference>
<dbReference type="EMBL" id="JAANIU010001071">
    <property type="protein sequence ID" value="KAG1568752.1"/>
    <property type="molecule type" value="Genomic_DNA"/>
</dbReference>
<evidence type="ECO:0000256" key="2">
    <source>
        <dbReference type="ARBA" id="ARBA00014038"/>
    </source>
</evidence>
<comment type="similarity">
    <text evidence="1 6">Belongs to the F-actin-capping protein alpha subunit family.</text>
</comment>
<dbReference type="GO" id="GO:0008290">
    <property type="term" value="C:F-actin capping protein complex"/>
    <property type="evidence" value="ECO:0007669"/>
    <property type="project" value="UniProtKB-UniRule"/>
</dbReference>
<keyword evidence="8" id="KW-1185">Reference proteome</keyword>
<dbReference type="Pfam" id="PF01267">
    <property type="entry name" value="F-actin_cap_A"/>
    <property type="match status" value="1"/>
</dbReference>
<dbReference type="SUPFAM" id="SSF90096">
    <property type="entry name" value="Subunits of heterodimeric actin filament capping protein Capz"/>
    <property type="match status" value="1"/>
</dbReference>
<name>A0A9P6Z1J2_9FUNG</name>
<dbReference type="InterPro" id="IPR042489">
    <property type="entry name" value="CapZ_alpha_1"/>
</dbReference>
<dbReference type="InterPro" id="IPR042276">
    <property type="entry name" value="CapZ_alpha/beta_2"/>
</dbReference>
<dbReference type="PANTHER" id="PTHR10653:SF0">
    <property type="entry name" value="F-ACTIN-CAPPING PROTEIN SUBUNIT ALPHA"/>
    <property type="match status" value="1"/>
</dbReference>
<dbReference type="AlphaFoldDB" id="A0A9P6Z1J2"/>
<dbReference type="GO" id="GO:0051016">
    <property type="term" value="P:barbed-end actin filament capping"/>
    <property type="evidence" value="ECO:0007669"/>
    <property type="project" value="UniProtKB-UniRule"/>
</dbReference>
<dbReference type="GO" id="GO:0030863">
    <property type="term" value="C:cortical cytoskeleton"/>
    <property type="evidence" value="ECO:0007669"/>
    <property type="project" value="TreeGrafter"/>
</dbReference>